<dbReference type="RefSeq" id="WP_005190210.1">
    <property type="nucleotide sequence ID" value="NZ_CP045808.1"/>
</dbReference>
<gene>
    <name evidence="1" type="ORF">GII30_20525</name>
</gene>
<name>A0A857LT80_9ACTN</name>
<reference evidence="1" key="1">
    <citation type="journal article" date="2021" name="Nat. Microbiol.">
        <title>Cocultivation of an ultrasmall environmental parasitic bacterium with lytic ability against bacteria associated with wastewater foams.</title>
        <authorList>
            <person name="Batinovic S."/>
            <person name="Rose J.J.A."/>
            <person name="Ratcliffe J."/>
            <person name="Seviour R.J."/>
            <person name="Petrovski S."/>
        </authorList>
    </citation>
    <scope>NUCLEOTIDE SEQUENCE</scope>
    <source>
        <strain evidence="1">CON44</strain>
    </source>
</reference>
<dbReference type="EMBL" id="CP045810">
    <property type="protein sequence ID" value="QHN41233.1"/>
    <property type="molecule type" value="Genomic_DNA"/>
</dbReference>
<dbReference type="AlphaFoldDB" id="A0A857LT80"/>
<protein>
    <submittedName>
        <fullName evidence="1">Uncharacterized protein</fullName>
    </submittedName>
</protein>
<accession>A0A857LT80</accession>
<sequence length="95" mass="10248">MKNPLDELLEDIEYGFVDYPNTRGGVDTSGTVGEIRSGILPAPLIETDDAAIRPGRVEIPVSQGKFVVEPRNEETHSYFVSSARVVDSDTPGGAE</sequence>
<proteinExistence type="predicted"/>
<evidence type="ECO:0000313" key="1">
    <source>
        <dbReference type="EMBL" id="QHN41233.1"/>
    </source>
</evidence>
<organism evidence="1">
    <name type="scientific">Gordonia amarae</name>
    <dbReference type="NCBI Taxonomy" id="36821"/>
    <lineage>
        <taxon>Bacteria</taxon>
        <taxon>Bacillati</taxon>
        <taxon>Actinomycetota</taxon>
        <taxon>Actinomycetes</taxon>
        <taxon>Mycobacteriales</taxon>
        <taxon>Gordoniaceae</taxon>
        <taxon>Gordonia</taxon>
    </lineage>
</organism>